<dbReference type="PROSITE" id="PS50931">
    <property type="entry name" value="HTH_LYSR"/>
    <property type="match status" value="1"/>
</dbReference>
<gene>
    <name evidence="6" type="ORF">FB381_2532</name>
</gene>
<comment type="similarity">
    <text evidence="1">Belongs to the LysR transcriptional regulatory family.</text>
</comment>
<name>A0A543A828_9ACTN</name>
<dbReference type="GO" id="GO:0032993">
    <property type="term" value="C:protein-DNA complex"/>
    <property type="evidence" value="ECO:0007669"/>
    <property type="project" value="TreeGrafter"/>
</dbReference>
<sequence length="300" mass="33461">MSFSIRQLRYFVAVAEVGQVSAAAKELFISQSAVTSAIQDIEKQLDQPVFVRTSRGVRLTDTGTTLLPKAREILRMVEEAAEVASADTTRHGVLRVGVSYTVMAYFLPQHIQRLTARYPNLEVSWLEMDRVDAERRLADGELDFALLLTSNLRSPELMHETFVHSVRRLWMAPGHPLADLPQIRLADVAQHPYALLSVDEADRTTRSYWGSLSPKVFVKTTSIEAVRSIVANGNGVTILSDMVYRPWSLEGKRIETAIVSEAVPDMQIGLAWPKGARFTPGMTTLYDYFHGQFNTPGLPG</sequence>
<reference evidence="6 7" key="1">
    <citation type="submission" date="2019-06" db="EMBL/GenBank/DDBJ databases">
        <title>Sequencing the genomes of 1000 actinobacteria strains.</title>
        <authorList>
            <person name="Klenk H.-P."/>
        </authorList>
    </citation>
    <scope>NUCLEOTIDE SEQUENCE [LARGE SCALE GENOMIC DNA]</scope>
    <source>
        <strain evidence="6 7">DSM 25218</strain>
    </source>
</reference>
<dbReference type="SUPFAM" id="SSF53850">
    <property type="entry name" value="Periplasmic binding protein-like II"/>
    <property type="match status" value="1"/>
</dbReference>
<dbReference type="FunFam" id="1.10.10.10:FF:000001">
    <property type="entry name" value="LysR family transcriptional regulator"/>
    <property type="match status" value="1"/>
</dbReference>
<dbReference type="InterPro" id="IPR036390">
    <property type="entry name" value="WH_DNA-bd_sf"/>
</dbReference>
<dbReference type="GO" id="GO:0003700">
    <property type="term" value="F:DNA-binding transcription factor activity"/>
    <property type="evidence" value="ECO:0007669"/>
    <property type="project" value="InterPro"/>
</dbReference>
<dbReference type="RefSeq" id="WP_141780601.1">
    <property type="nucleotide sequence ID" value="NZ_VFOV01000001.1"/>
</dbReference>
<protein>
    <submittedName>
        <fullName evidence="6">LysR family transcriptional regulator</fullName>
    </submittedName>
</protein>
<evidence type="ECO:0000256" key="2">
    <source>
        <dbReference type="ARBA" id="ARBA00023015"/>
    </source>
</evidence>
<dbReference type="Gene3D" id="1.10.10.10">
    <property type="entry name" value="Winged helix-like DNA-binding domain superfamily/Winged helix DNA-binding domain"/>
    <property type="match status" value="1"/>
</dbReference>
<dbReference type="InterPro" id="IPR005119">
    <property type="entry name" value="LysR_subst-bd"/>
</dbReference>
<dbReference type="GO" id="GO:0003677">
    <property type="term" value="F:DNA binding"/>
    <property type="evidence" value="ECO:0007669"/>
    <property type="project" value="UniProtKB-KW"/>
</dbReference>
<evidence type="ECO:0000256" key="4">
    <source>
        <dbReference type="ARBA" id="ARBA00023163"/>
    </source>
</evidence>
<dbReference type="PANTHER" id="PTHR30346">
    <property type="entry name" value="TRANSCRIPTIONAL DUAL REGULATOR HCAR-RELATED"/>
    <property type="match status" value="1"/>
</dbReference>
<proteinExistence type="inferred from homology"/>
<dbReference type="InterPro" id="IPR036388">
    <property type="entry name" value="WH-like_DNA-bd_sf"/>
</dbReference>
<organism evidence="6 7">
    <name type="scientific">Nocardioides albertanoniae</name>
    <dbReference type="NCBI Taxonomy" id="1175486"/>
    <lineage>
        <taxon>Bacteria</taxon>
        <taxon>Bacillati</taxon>
        <taxon>Actinomycetota</taxon>
        <taxon>Actinomycetes</taxon>
        <taxon>Propionibacteriales</taxon>
        <taxon>Nocardioidaceae</taxon>
        <taxon>Nocardioides</taxon>
    </lineage>
</organism>
<dbReference type="PRINTS" id="PR00039">
    <property type="entry name" value="HTHLYSR"/>
</dbReference>
<dbReference type="Proteomes" id="UP000320209">
    <property type="component" value="Unassembled WGS sequence"/>
</dbReference>
<evidence type="ECO:0000256" key="1">
    <source>
        <dbReference type="ARBA" id="ARBA00009437"/>
    </source>
</evidence>
<dbReference type="AlphaFoldDB" id="A0A543A828"/>
<keyword evidence="3" id="KW-0238">DNA-binding</keyword>
<evidence type="ECO:0000313" key="6">
    <source>
        <dbReference type="EMBL" id="TQL68636.1"/>
    </source>
</evidence>
<dbReference type="InterPro" id="IPR000847">
    <property type="entry name" value="LysR_HTH_N"/>
</dbReference>
<keyword evidence="4" id="KW-0804">Transcription</keyword>
<accession>A0A543A828</accession>
<dbReference type="SUPFAM" id="SSF46785">
    <property type="entry name" value="Winged helix' DNA-binding domain"/>
    <property type="match status" value="1"/>
</dbReference>
<dbReference type="EMBL" id="VFOV01000001">
    <property type="protein sequence ID" value="TQL68636.1"/>
    <property type="molecule type" value="Genomic_DNA"/>
</dbReference>
<dbReference type="OrthoDB" id="4131546at2"/>
<dbReference type="PANTHER" id="PTHR30346:SF0">
    <property type="entry name" value="HCA OPERON TRANSCRIPTIONAL ACTIVATOR HCAR"/>
    <property type="match status" value="1"/>
</dbReference>
<evidence type="ECO:0000313" key="7">
    <source>
        <dbReference type="Proteomes" id="UP000320209"/>
    </source>
</evidence>
<evidence type="ECO:0000259" key="5">
    <source>
        <dbReference type="PROSITE" id="PS50931"/>
    </source>
</evidence>
<dbReference type="Pfam" id="PF03466">
    <property type="entry name" value="LysR_substrate"/>
    <property type="match status" value="1"/>
</dbReference>
<evidence type="ECO:0000256" key="3">
    <source>
        <dbReference type="ARBA" id="ARBA00023125"/>
    </source>
</evidence>
<dbReference type="Pfam" id="PF00126">
    <property type="entry name" value="HTH_1"/>
    <property type="match status" value="1"/>
</dbReference>
<feature type="domain" description="HTH lysR-type" evidence="5">
    <location>
        <begin position="3"/>
        <end position="60"/>
    </location>
</feature>
<keyword evidence="2" id="KW-0805">Transcription regulation</keyword>
<keyword evidence="7" id="KW-1185">Reference proteome</keyword>
<dbReference type="Gene3D" id="3.40.190.10">
    <property type="entry name" value="Periplasmic binding protein-like II"/>
    <property type="match status" value="2"/>
</dbReference>
<comment type="caution">
    <text evidence="6">The sequence shown here is derived from an EMBL/GenBank/DDBJ whole genome shotgun (WGS) entry which is preliminary data.</text>
</comment>